<organism evidence="2 6">
    <name type="scientific">Rotaria magnacalcarata</name>
    <dbReference type="NCBI Taxonomy" id="392030"/>
    <lineage>
        <taxon>Eukaryota</taxon>
        <taxon>Metazoa</taxon>
        <taxon>Spiralia</taxon>
        <taxon>Gnathifera</taxon>
        <taxon>Rotifera</taxon>
        <taxon>Eurotatoria</taxon>
        <taxon>Bdelloidea</taxon>
        <taxon>Philodinida</taxon>
        <taxon>Philodinidae</taxon>
        <taxon>Rotaria</taxon>
    </lineage>
</organism>
<dbReference type="Proteomes" id="UP000663855">
    <property type="component" value="Unassembled WGS sequence"/>
</dbReference>
<dbReference type="EMBL" id="CAJOBH010009249">
    <property type="protein sequence ID" value="CAF4136202.1"/>
    <property type="molecule type" value="Genomic_DNA"/>
</dbReference>
<comment type="caution">
    <text evidence="2">The sequence shown here is derived from an EMBL/GenBank/DDBJ whole genome shotgun (WGS) entry which is preliminary data.</text>
</comment>
<dbReference type="AlphaFoldDB" id="A0A814IZM5"/>
<dbReference type="EMBL" id="CAJOBJ010033067">
    <property type="protein sequence ID" value="CAF4284261.1"/>
    <property type="molecule type" value="Genomic_DNA"/>
</dbReference>
<evidence type="ECO:0000313" key="3">
    <source>
        <dbReference type="EMBL" id="CAF4136202.1"/>
    </source>
</evidence>
<proteinExistence type="predicted"/>
<dbReference type="Proteomes" id="UP000676336">
    <property type="component" value="Unassembled WGS sequence"/>
</dbReference>
<feature type="signal peptide" evidence="1">
    <location>
        <begin position="1"/>
        <end position="20"/>
    </location>
</feature>
<sequence length="76" mass="9059">MDEFVNILLLILSMTADVNIYDILNDHFMSWDMMIDEFQQRLEIHDTADQYSEEAYDSSQELNERTDYTNMAIMNP</sequence>
<feature type="chain" id="PRO_5036224849" evidence="1">
    <location>
        <begin position="21"/>
        <end position="76"/>
    </location>
</feature>
<evidence type="ECO:0000313" key="4">
    <source>
        <dbReference type="EMBL" id="CAF4251957.1"/>
    </source>
</evidence>
<name>A0A814IZM5_9BILA</name>
<dbReference type="Proteomes" id="UP000681720">
    <property type="component" value="Unassembled WGS sequence"/>
</dbReference>
<evidence type="ECO:0000256" key="1">
    <source>
        <dbReference type="SAM" id="SignalP"/>
    </source>
</evidence>
<dbReference type="EMBL" id="CAJNOV010000603">
    <property type="protein sequence ID" value="CAF1029246.1"/>
    <property type="molecule type" value="Genomic_DNA"/>
</dbReference>
<gene>
    <name evidence="3" type="ORF">BYL167_LOCUS20795</name>
    <name evidence="2" type="ORF">CJN711_LOCUS3713</name>
    <name evidence="5" type="ORF">GIL414_LOCUS25106</name>
    <name evidence="4" type="ORF">SMN809_LOCUS24041</name>
</gene>
<reference evidence="2" key="1">
    <citation type="submission" date="2021-02" db="EMBL/GenBank/DDBJ databases">
        <authorList>
            <person name="Nowell W R."/>
        </authorList>
    </citation>
    <scope>NUCLEOTIDE SEQUENCE</scope>
</reference>
<keyword evidence="1" id="KW-0732">Signal</keyword>
<evidence type="ECO:0000313" key="5">
    <source>
        <dbReference type="EMBL" id="CAF4284261.1"/>
    </source>
</evidence>
<evidence type="ECO:0000313" key="6">
    <source>
        <dbReference type="Proteomes" id="UP000663855"/>
    </source>
</evidence>
<evidence type="ECO:0000313" key="2">
    <source>
        <dbReference type="EMBL" id="CAF1029246.1"/>
    </source>
</evidence>
<dbReference type="EMBL" id="CAJOBI010027171">
    <property type="protein sequence ID" value="CAF4251957.1"/>
    <property type="molecule type" value="Genomic_DNA"/>
</dbReference>
<accession>A0A814IZM5</accession>
<protein>
    <submittedName>
        <fullName evidence="2">Uncharacterized protein</fullName>
    </submittedName>
</protein>
<dbReference type="Proteomes" id="UP000681967">
    <property type="component" value="Unassembled WGS sequence"/>
</dbReference>